<dbReference type="EMBL" id="BPLQ01014426">
    <property type="protein sequence ID" value="GIY79607.1"/>
    <property type="molecule type" value="Genomic_DNA"/>
</dbReference>
<organism evidence="2 3">
    <name type="scientific">Caerostris darwini</name>
    <dbReference type="NCBI Taxonomy" id="1538125"/>
    <lineage>
        <taxon>Eukaryota</taxon>
        <taxon>Metazoa</taxon>
        <taxon>Ecdysozoa</taxon>
        <taxon>Arthropoda</taxon>
        <taxon>Chelicerata</taxon>
        <taxon>Arachnida</taxon>
        <taxon>Araneae</taxon>
        <taxon>Araneomorphae</taxon>
        <taxon>Entelegynae</taxon>
        <taxon>Araneoidea</taxon>
        <taxon>Araneidae</taxon>
        <taxon>Caerostris</taxon>
    </lineage>
</organism>
<gene>
    <name evidence="2" type="ORF">CDAR_57091</name>
</gene>
<comment type="caution">
    <text evidence="2">The sequence shown here is derived from an EMBL/GenBank/DDBJ whole genome shotgun (WGS) entry which is preliminary data.</text>
</comment>
<protein>
    <submittedName>
        <fullName evidence="2">Uncharacterized protein</fullName>
    </submittedName>
</protein>
<dbReference type="AlphaFoldDB" id="A0AAV4WAG0"/>
<accession>A0AAV4WAG0</accession>
<feature type="region of interest" description="Disordered" evidence="1">
    <location>
        <begin position="61"/>
        <end position="80"/>
    </location>
</feature>
<dbReference type="Proteomes" id="UP001054837">
    <property type="component" value="Unassembled WGS sequence"/>
</dbReference>
<name>A0AAV4WAG0_9ARAC</name>
<proteinExistence type="predicted"/>
<feature type="compositionally biased region" description="Basic residues" evidence="1">
    <location>
        <begin position="61"/>
        <end position="75"/>
    </location>
</feature>
<sequence>MFNKNDKQQFVVDPQSKLIAGRRQCPKSKTYMAPLDQKDSGRITKITCRDQVQKITISRSCRRRWSKRSRKRRRQSSGSKFFQVAVLGAEGEHVCTARNLKPVSHVKGNTVLVIDQARRHTMPMIGAATAIPLHPPGTQT</sequence>
<evidence type="ECO:0000313" key="2">
    <source>
        <dbReference type="EMBL" id="GIY79607.1"/>
    </source>
</evidence>
<evidence type="ECO:0000313" key="3">
    <source>
        <dbReference type="Proteomes" id="UP001054837"/>
    </source>
</evidence>
<evidence type="ECO:0000256" key="1">
    <source>
        <dbReference type="SAM" id="MobiDB-lite"/>
    </source>
</evidence>
<reference evidence="2 3" key="1">
    <citation type="submission" date="2021-06" db="EMBL/GenBank/DDBJ databases">
        <title>Caerostris darwini draft genome.</title>
        <authorList>
            <person name="Kono N."/>
            <person name="Arakawa K."/>
        </authorList>
    </citation>
    <scope>NUCLEOTIDE SEQUENCE [LARGE SCALE GENOMIC DNA]</scope>
</reference>
<keyword evidence="3" id="KW-1185">Reference proteome</keyword>